<organism evidence="2 3">
    <name type="scientific">Aurantiacibacter luteus</name>
    <dbReference type="NCBI Taxonomy" id="1581420"/>
    <lineage>
        <taxon>Bacteria</taxon>
        <taxon>Pseudomonadati</taxon>
        <taxon>Pseudomonadota</taxon>
        <taxon>Alphaproteobacteria</taxon>
        <taxon>Sphingomonadales</taxon>
        <taxon>Erythrobacteraceae</taxon>
        <taxon>Aurantiacibacter</taxon>
    </lineage>
</organism>
<dbReference type="PATRIC" id="fig|1581420.6.peg.2158"/>
<dbReference type="Proteomes" id="UP000053464">
    <property type="component" value="Unassembled WGS sequence"/>
</dbReference>
<evidence type="ECO:0000313" key="3">
    <source>
        <dbReference type="Proteomes" id="UP000053464"/>
    </source>
</evidence>
<dbReference type="RefSeq" id="WP_047004262.1">
    <property type="nucleotide sequence ID" value="NZ_LBHB01000002.1"/>
</dbReference>
<gene>
    <name evidence="2" type="ORF">AAW00_10540</name>
</gene>
<keyword evidence="1" id="KW-0812">Transmembrane</keyword>
<comment type="caution">
    <text evidence="2">The sequence shown here is derived from an EMBL/GenBank/DDBJ whole genome shotgun (WGS) entry which is preliminary data.</text>
</comment>
<proteinExistence type="predicted"/>
<accession>A0A0G9MVA6</accession>
<name>A0A0G9MVA6_9SPHN</name>
<keyword evidence="3" id="KW-1185">Reference proteome</keyword>
<evidence type="ECO:0000256" key="1">
    <source>
        <dbReference type="SAM" id="Phobius"/>
    </source>
</evidence>
<evidence type="ECO:0000313" key="2">
    <source>
        <dbReference type="EMBL" id="KLE34615.1"/>
    </source>
</evidence>
<dbReference type="STRING" id="1581420.AAW00_10540"/>
<feature type="transmembrane region" description="Helical" evidence="1">
    <location>
        <begin position="6"/>
        <end position="23"/>
    </location>
</feature>
<dbReference type="AlphaFoldDB" id="A0A0G9MVA6"/>
<sequence length="71" mass="7966">MTLKIIFAGVFGLLMAIATLFALKRGDMRSPEGIVYAAKDRKAGLYWTMIVVRFAVAALLLWLFFDAWSHA</sequence>
<protein>
    <submittedName>
        <fullName evidence="2">Uncharacterized protein</fullName>
    </submittedName>
</protein>
<feature type="transmembrane region" description="Helical" evidence="1">
    <location>
        <begin position="44"/>
        <end position="65"/>
    </location>
</feature>
<dbReference type="EMBL" id="LBHB01000002">
    <property type="protein sequence ID" value="KLE34615.1"/>
    <property type="molecule type" value="Genomic_DNA"/>
</dbReference>
<reference evidence="2 3" key="1">
    <citation type="submission" date="2015-04" db="EMBL/GenBank/DDBJ databases">
        <title>The draft genome sequence of Erythrobacter luteus KA37.</title>
        <authorList>
            <person name="Zhuang L."/>
            <person name="Liu Y."/>
            <person name="Shao Z."/>
        </authorList>
    </citation>
    <scope>NUCLEOTIDE SEQUENCE [LARGE SCALE GENOMIC DNA]</scope>
    <source>
        <strain evidence="2 3">KA37</strain>
    </source>
</reference>
<keyword evidence="1" id="KW-0472">Membrane</keyword>
<keyword evidence="1" id="KW-1133">Transmembrane helix</keyword>